<accession>A0A1G1ZV55</accession>
<feature type="region of interest" description="Disordered" evidence="1">
    <location>
        <begin position="112"/>
        <end position="141"/>
    </location>
</feature>
<dbReference type="Proteomes" id="UP000177690">
    <property type="component" value="Unassembled WGS sequence"/>
</dbReference>
<proteinExistence type="predicted"/>
<evidence type="ECO:0000256" key="2">
    <source>
        <dbReference type="SAM" id="Phobius"/>
    </source>
</evidence>
<evidence type="ECO:0000256" key="1">
    <source>
        <dbReference type="SAM" id="MobiDB-lite"/>
    </source>
</evidence>
<feature type="transmembrane region" description="Helical" evidence="2">
    <location>
        <begin position="55"/>
        <end position="85"/>
    </location>
</feature>
<organism evidence="3 4">
    <name type="scientific">Candidatus Harrisonbacteria bacterium RIFCSPLOWO2_02_FULL_41_13b</name>
    <dbReference type="NCBI Taxonomy" id="1798409"/>
    <lineage>
        <taxon>Bacteria</taxon>
        <taxon>Candidatus Harrisoniibacteriota</taxon>
    </lineage>
</organism>
<keyword evidence="2" id="KW-0812">Transmembrane</keyword>
<feature type="transmembrane region" description="Helical" evidence="2">
    <location>
        <begin position="12"/>
        <end position="35"/>
    </location>
</feature>
<evidence type="ECO:0000313" key="3">
    <source>
        <dbReference type="EMBL" id="OGY68006.1"/>
    </source>
</evidence>
<keyword evidence="2" id="KW-0472">Membrane</keyword>
<dbReference type="AlphaFoldDB" id="A0A1G1ZV55"/>
<sequence length="141" mass="15342">MKNKSKILPMEAYFLIAFAVIADLINWIPVVNWFVTLITLPAYQLYFYLKGMRGIYSLGGNIIEFIPGVSVLPGITIGVVLAIIFERLEKTKVGGKILKPVEKIVSAKSGTPKNIGQKVPTPVHTANPLAPKPLAAVKPTT</sequence>
<feature type="compositionally biased region" description="Low complexity" evidence="1">
    <location>
        <begin position="126"/>
        <end position="141"/>
    </location>
</feature>
<keyword evidence="2" id="KW-1133">Transmembrane helix</keyword>
<protein>
    <submittedName>
        <fullName evidence="3">Uncharacterized protein</fullName>
    </submittedName>
</protein>
<dbReference type="EMBL" id="MHJL01000009">
    <property type="protein sequence ID" value="OGY68006.1"/>
    <property type="molecule type" value="Genomic_DNA"/>
</dbReference>
<evidence type="ECO:0000313" key="4">
    <source>
        <dbReference type="Proteomes" id="UP000177690"/>
    </source>
</evidence>
<reference evidence="3 4" key="1">
    <citation type="journal article" date="2016" name="Nat. Commun.">
        <title>Thousands of microbial genomes shed light on interconnected biogeochemical processes in an aquifer system.</title>
        <authorList>
            <person name="Anantharaman K."/>
            <person name="Brown C.T."/>
            <person name="Hug L.A."/>
            <person name="Sharon I."/>
            <person name="Castelle C.J."/>
            <person name="Probst A.J."/>
            <person name="Thomas B.C."/>
            <person name="Singh A."/>
            <person name="Wilkins M.J."/>
            <person name="Karaoz U."/>
            <person name="Brodie E.L."/>
            <person name="Williams K.H."/>
            <person name="Hubbard S.S."/>
            <person name="Banfield J.F."/>
        </authorList>
    </citation>
    <scope>NUCLEOTIDE SEQUENCE [LARGE SCALE GENOMIC DNA]</scope>
</reference>
<name>A0A1G1ZV55_9BACT</name>
<comment type="caution">
    <text evidence="3">The sequence shown here is derived from an EMBL/GenBank/DDBJ whole genome shotgun (WGS) entry which is preliminary data.</text>
</comment>
<gene>
    <name evidence="3" type="ORF">A3I24_02980</name>
</gene>